<feature type="transmembrane region" description="Helical" evidence="1">
    <location>
        <begin position="64"/>
        <end position="83"/>
    </location>
</feature>
<accession>A0A1V5SCE2</accession>
<keyword evidence="1" id="KW-0812">Transmembrane</keyword>
<gene>
    <name evidence="2" type="ORF">BWY43_00778</name>
</gene>
<proteinExistence type="predicted"/>
<dbReference type="EMBL" id="MWBO01000059">
    <property type="protein sequence ID" value="OQA51871.1"/>
    <property type="molecule type" value="Genomic_DNA"/>
</dbReference>
<evidence type="ECO:0000256" key="1">
    <source>
        <dbReference type="SAM" id="Phobius"/>
    </source>
</evidence>
<evidence type="ECO:0000313" key="2">
    <source>
        <dbReference type="EMBL" id="OQA51871.1"/>
    </source>
</evidence>
<organism evidence="2">
    <name type="scientific">candidate division WS2 bacterium ADurb.Bin280</name>
    <dbReference type="NCBI Taxonomy" id="1852829"/>
    <lineage>
        <taxon>Bacteria</taxon>
        <taxon>candidate division WS2</taxon>
    </lineage>
</organism>
<keyword evidence="1" id="KW-1133">Transmembrane helix</keyword>
<dbReference type="AlphaFoldDB" id="A0A1V5SCE2"/>
<comment type="caution">
    <text evidence="2">The sequence shown here is derived from an EMBL/GenBank/DDBJ whole genome shotgun (WGS) entry which is preliminary data.</text>
</comment>
<name>A0A1V5SCE2_9BACT</name>
<reference evidence="2" key="1">
    <citation type="submission" date="2017-02" db="EMBL/GenBank/DDBJ databases">
        <title>Delving into the versatile metabolic prowess of the omnipresent phylum Bacteroidetes.</title>
        <authorList>
            <person name="Nobu M.K."/>
            <person name="Mei R."/>
            <person name="Narihiro T."/>
            <person name="Kuroda K."/>
            <person name="Liu W.-T."/>
        </authorList>
    </citation>
    <scope>NUCLEOTIDE SEQUENCE</scope>
    <source>
        <strain evidence="2">ADurb.Bin280</strain>
    </source>
</reference>
<dbReference type="Proteomes" id="UP000485367">
    <property type="component" value="Unassembled WGS sequence"/>
</dbReference>
<feature type="transmembrane region" description="Helical" evidence="1">
    <location>
        <begin position="39"/>
        <end position="58"/>
    </location>
</feature>
<sequence length="130" mass="15547">MSKKQRPKTAKQIQEYYELKDYPPFYVKCIVFEHLMLKFFYILCYLAIAISIFISVFFESVLPPLPEIFFVITLALMPLCFLAREISHRYSIYRFGKIVATHPDIIDAVYFYIEEQENNISKKRRKKNGK</sequence>
<keyword evidence="1" id="KW-0472">Membrane</keyword>
<protein>
    <submittedName>
        <fullName evidence="2">Uncharacterized protein</fullName>
    </submittedName>
</protein>